<sequence>MKRRFETLSSLTRKRSIQFLAGASFLYLLLVTFEVPFVFTSLTRQDFSTATTRSSSTTTRLLSQHDLQHHQAPNRPFKTVSHNNLSPSQTHSQPGFLSGLTLDPNTFDPTRKDGSADLYKLADNAREVGLRLWTELQNPDVPKPKPVKPENRSGTCPSSVSVSGSEFSGVVALPCGLTLGSHVTCEKWIRDDEDRTEESKATWWLNRLIGRTKKVTVDWPFPFSEDKLFVLTLNAGLEGYHVTVDGRHVASFPYRTGFTLEDATGLALGGDIDVHSVFAASLPSTHPSFATQRQLEFSTRWRAPPLPDSGVELFIGVLSAGNHFAERMATRRSWMQHTLIKSSKVVARFFVALNPRKEINRELKKEAEFFGDIVIVPYLDNYDLVVLKTVAICEYGVHTVSAKYVMKGDDDTFVRVDSVIDQARKFSDESSFYIGNINYYHKPLRHGKWAVAYEEWPEEDYPPYANGPGYILSSDIARYIVSEFEAHKLRLFKMEDVSMGMWVEQFNKTKRVEYSHSLKFCQFGCIEDYYTAHYQSPRQMMCLWDKLQREGKPQCCNMR</sequence>
<gene>
    <name evidence="18" type="ORF">Ahy_B05g076226</name>
</gene>
<feature type="region of interest" description="Disordered" evidence="15">
    <location>
        <begin position="136"/>
        <end position="157"/>
    </location>
</feature>
<dbReference type="FunFam" id="3.90.550.50:FF:000005">
    <property type="entry name" value="Hydroxyproline O-galactosyltransferase"/>
    <property type="match status" value="1"/>
</dbReference>
<dbReference type="GO" id="GO:0000139">
    <property type="term" value="C:Golgi membrane"/>
    <property type="evidence" value="ECO:0007669"/>
    <property type="project" value="UniProtKB-SubCell"/>
</dbReference>
<evidence type="ECO:0000256" key="14">
    <source>
        <dbReference type="ARBA" id="ARBA00059439"/>
    </source>
</evidence>
<dbReference type="STRING" id="3818.A0A444Z2W4"/>
<keyword evidence="5" id="KW-0328">Glycosyltransferase</keyword>
<dbReference type="PANTHER" id="PTHR11214">
    <property type="entry name" value="BETA-1,3-N-ACETYLGLUCOSAMINYLTRANSFERASE"/>
    <property type="match status" value="1"/>
</dbReference>
<evidence type="ECO:0000313" key="19">
    <source>
        <dbReference type="Proteomes" id="UP000289738"/>
    </source>
</evidence>
<reference evidence="18 19" key="1">
    <citation type="submission" date="2019-01" db="EMBL/GenBank/DDBJ databases">
        <title>Sequencing of cultivated peanut Arachis hypogaea provides insights into genome evolution and oil improvement.</title>
        <authorList>
            <person name="Chen X."/>
        </authorList>
    </citation>
    <scope>NUCLEOTIDE SEQUENCE [LARGE SCALE GENOMIC DNA]</scope>
    <source>
        <strain evidence="19">cv. Fuhuasheng</strain>
        <tissue evidence="18">Leaves</tissue>
    </source>
</reference>
<dbReference type="Gene3D" id="3.90.550.50">
    <property type="match status" value="1"/>
</dbReference>
<feature type="compositionally biased region" description="Low complexity" evidence="15">
    <location>
        <begin position="49"/>
        <end position="62"/>
    </location>
</feature>
<feature type="transmembrane region" description="Helical" evidence="16">
    <location>
        <begin position="20"/>
        <end position="39"/>
    </location>
</feature>
<evidence type="ECO:0000256" key="12">
    <source>
        <dbReference type="ARBA" id="ARBA00023180"/>
    </source>
</evidence>
<dbReference type="GO" id="GO:0030246">
    <property type="term" value="F:carbohydrate binding"/>
    <property type="evidence" value="ECO:0007669"/>
    <property type="project" value="InterPro"/>
</dbReference>
<dbReference type="AlphaFoldDB" id="A0A444Z2W4"/>
<evidence type="ECO:0000256" key="3">
    <source>
        <dbReference type="ARBA" id="ARBA00004922"/>
    </source>
</evidence>
<keyword evidence="9 16" id="KW-1133">Transmembrane helix</keyword>
<evidence type="ECO:0000259" key="17">
    <source>
        <dbReference type="PROSITE" id="PS51304"/>
    </source>
</evidence>
<evidence type="ECO:0000256" key="4">
    <source>
        <dbReference type="ARBA" id="ARBA00008661"/>
    </source>
</evidence>
<keyword evidence="7 16" id="KW-0812">Transmembrane</keyword>
<dbReference type="InterPro" id="IPR001079">
    <property type="entry name" value="Galectin_CRD"/>
</dbReference>
<name>A0A444Z2W4_ARAHY</name>
<dbReference type="GO" id="GO:1990714">
    <property type="term" value="F:hydroxyproline O-galactosyltransferase activity"/>
    <property type="evidence" value="ECO:0007669"/>
    <property type="project" value="TreeGrafter"/>
</dbReference>
<evidence type="ECO:0000256" key="16">
    <source>
        <dbReference type="SAM" id="Phobius"/>
    </source>
</evidence>
<dbReference type="GO" id="GO:0010405">
    <property type="term" value="P:arabinogalactan protein metabolic process"/>
    <property type="evidence" value="ECO:0007669"/>
    <property type="project" value="UniProtKB-ARBA"/>
</dbReference>
<evidence type="ECO:0000256" key="9">
    <source>
        <dbReference type="ARBA" id="ARBA00022989"/>
    </source>
</evidence>
<dbReference type="Pfam" id="PF01762">
    <property type="entry name" value="Galactosyl_T"/>
    <property type="match status" value="1"/>
</dbReference>
<dbReference type="UniPathway" id="UPA00378"/>
<evidence type="ECO:0000256" key="7">
    <source>
        <dbReference type="ARBA" id="ARBA00022692"/>
    </source>
</evidence>
<evidence type="ECO:0000256" key="1">
    <source>
        <dbReference type="ARBA" id="ARBA00001936"/>
    </source>
</evidence>
<dbReference type="Pfam" id="PF00337">
    <property type="entry name" value="Gal-bind_lectin"/>
    <property type="match status" value="1"/>
</dbReference>
<evidence type="ECO:0000256" key="6">
    <source>
        <dbReference type="ARBA" id="ARBA00022679"/>
    </source>
</evidence>
<evidence type="ECO:0000256" key="11">
    <source>
        <dbReference type="ARBA" id="ARBA00023136"/>
    </source>
</evidence>
<comment type="cofactor">
    <cofactor evidence="1">
        <name>Mn(2+)</name>
        <dbReference type="ChEBI" id="CHEBI:29035"/>
    </cofactor>
</comment>
<dbReference type="EMBL" id="SDMP01000015">
    <property type="protein sequence ID" value="RYR08506.1"/>
    <property type="molecule type" value="Genomic_DNA"/>
</dbReference>
<dbReference type="InterPro" id="IPR013320">
    <property type="entry name" value="ConA-like_dom_sf"/>
</dbReference>
<dbReference type="SMART" id="SM00908">
    <property type="entry name" value="Gal-bind_lectin"/>
    <property type="match status" value="1"/>
</dbReference>
<comment type="pathway">
    <text evidence="3">Protein modification; protein glycosylation.</text>
</comment>
<keyword evidence="10" id="KW-0333">Golgi apparatus</keyword>
<dbReference type="FunFam" id="2.60.120.200:FF:000071">
    <property type="entry name" value="Hydroxyproline O-galactosyltransferase GALT2"/>
    <property type="match status" value="1"/>
</dbReference>
<feature type="compositionally biased region" description="Polar residues" evidence="15">
    <location>
        <begin position="80"/>
        <end position="95"/>
    </location>
</feature>
<feature type="domain" description="Galectin" evidence="17">
    <location>
        <begin position="136"/>
        <end position="280"/>
    </location>
</feature>
<accession>A0A444Z2W4</accession>
<keyword evidence="6" id="KW-0808">Transferase</keyword>
<evidence type="ECO:0000256" key="5">
    <source>
        <dbReference type="ARBA" id="ARBA00022676"/>
    </source>
</evidence>
<evidence type="ECO:0000256" key="8">
    <source>
        <dbReference type="ARBA" id="ARBA00022968"/>
    </source>
</evidence>
<organism evidence="18 19">
    <name type="scientific">Arachis hypogaea</name>
    <name type="common">Peanut</name>
    <dbReference type="NCBI Taxonomy" id="3818"/>
    <lineage>
        <taxon>Eukaryota</taxon>
        <taxon>Viridiplantae</taxon>
        <taxon>Streptophyta</taxon>
        <taxon>Embryophyta</taxon>
        <taxon>Tracheophyta</taxon>
        <taxon>Spermatophyta</taxon>
        <taxon>Magnoliopsida</taxon>
        <taxon>eudicotyledons</taxon>
        <taxon>Gunneridae</taxon>
        <taxon>Pentapetalae</taxon>
        <taxon>rosids</taxon>
        <taxon>fabids</taxon>
        <taxon>Fabales</taxon>
        <taxon>Fabaceae</taxon>
        <taxon>Papilionoideae</taxon>
        <taxon>50 kb inversion clade</taxon>
        <taxon>dalbergioids sensu lato</taxon>
        <taxon>Dalbergieae</taxon>
        <taxon>Pterocarpus clade</taxon>
        <taxon>Arachis</taxon>
    </lineage>
</organism>
<keyword evidence="8" id="KW-0735">Signal-anchor</keyword>
<protein>
    <recommendedName>
        <fullName evidence="17">Galectin domain-containing protein</fullName>
    </recommendedName>
</protein>
<keyword evidence="12" id="KW-0325">Glycoprotein</keyword>
<keyword evidence="19" id="KW-1185">Reference proteome</keyword>
<dbReference type="InterPro" id="IPR002659">
    <property type="entry name" value="Glyco_trans_31"/>
</dbReference>
<keyword evidence="11 16" id="KW-0472">Membrane</keyword>
<evidence type="ECO:0000313" key="18">
    <source>
        <dbReference type="EMBL" id="RYR08506.1"/>
    </source>
</evidence>
<evidence type="ECO:0000256" key="10">
    <source>
        <dbReference type="ARBA" id="ARBA00023034"/>
    </source>
</evidence>
<comment type="subcellular location">
    <subcellularLocation>
        <location evidence="2">Golgi apparatus membrane</location>
        <topology evidence="2">Single-pass type II membrane protein</topology>
    </subcellularLocation>
</comment>
<dbReference type="PANTHER" id="PTHR11214:SF286">
    <property type="entry name" value="HYDROXYPROLINE O-GALACTOSYLTRANSFERASE GALT4"/>
    <property type="match status" value="1"/>
</dbReference>
<dbReference type="SUPFAM" id="SSF49899">
    <property type="entry name" value="Concanavalin A-like lectins/glucanases"/>
    <property type="match status" value="1"/>
</dbReference>
<feature type="region of interest" description="Disordered" evidence="15">
    <location>
        <begin position="49"/>
        <end position="111"/>
    </location>
</feature>
<comment type="similarity">
    <text evidence="4">Belongs to the glycosyltransferase 31 family.</text>
</comment>
<evidence type="ECO:0000256" key="2">
    <source>
        <dbReference type="ARBA" id="ARBA00004323"/>
    </source>
</evidence>
<keyword evidence="13" id="KW-0464">Manganese</keyword>
<evidence type="ECO:0000256" key="13">
    <source>
        <dbReference type="ARBA" id="ARBA00023211"/>
    </source>
</evidence>
<comment type="caution">
    <text evidence="18">The sequence shown here is derived from an EMBL/GenBank/DDBJ whole genome shotgun (WGS) entry which is preliminary data.</text>
</comment>
<proteinExistence type="inferred from homology"/>
<evidence type="ECO:0000256" key="15">
    <source>
        <dbReference type="SAM" id="MobiDB-lite"/>
    </source>
</evidence>
<dbReference type="Gene3D" id="2.60.120.200">
    <property type="match status" value="1"/>
</dbReference>
<comment type="function">
    <text evidence="14">Possesses hydroxyproline O-galactosyltransferase activity. Transfers galactose from UDP-galactose to hydroxyproline residues in the arabinogalactan proteins (AGPs). Is specific for AGPs containing non-contiguous peptidyl hydroxyproline residues. Utilizes UDP-galactose solely as sugar donor. The addition of galactose onto the peptidyl hydroxyproline residues in AGP core proteins represents the first committed step in arabinogalactan polysaccharide addition. AGP glycans play essential roles in both vegetative and reproductive plant growth.</text>
</comment>
<dbReference type="Proteomes" id="UP000289738">
    <property type="component" value="Chromosome B05"/>
</dbReference>
<dbReference type="PROSITE" id="PS51304">
    <property type="entry name" value="GALECTIN"/>
    <property type="match status" value="1"/>
</dbReference>